<reference evidence="7 8" key="1">
    <citation type="journal article" date="2020" name="ISME J.">
        <title>Comparative genomics reveals insights into cyanobacterial evolution and habitat adaptation.</title>
        <authorList>
            <person name="Chen M.Y."/>
            <person name="Teng W.K."/>
            <person name="Zhao L."/>
            <person name="Hu C.X."/>
            <person name="Zhou Y.K."/>
            <person name="Han B.P."/>
            <person name="Song L.R."/>
            <person name="Shu W.S."/>
        </authorList>
    </citation>
    <scope>NUCLEOTIDE SEQUENCE [LARGE SCALE GENOMIC DNA]</scope>
    <source>
        <strain evidence="7 8">FACHB-196</strain>
    </source>
</reference>
<sequence length="301" mass="33742">MRKKKTEVEESPVERSRGVQCQRQSLLVEKVDAILAGAMQEFLAQGYAATTMDKVTAAAGVSKTTVYSYFLDKEGLFTALIEKLAQKKYLEIFNPEDPQFLAGEPEIVLRRIANSILDNIACSQELLSFVRLIIAESGRFPSLAQVFVRNVDKTSLDVITQYFAAHPELQLPDASVAARVFLGTLVYFTITQDMLHGREILPMESDRLIDNLVNLITSNKIDIHGGKYSGTRHKSPRRKRTTGGRFQADYGDESKKLRSIRLTDTAWAKLDELAQANNLTRSEMIEIFARQGFGDGQESED</sequence>
<dbReference type="PANTHER" id="PTHR30055">
    <property type="entry name" value="HTH-TYPE TRANSCRIPTIONAL REGULATOR RUTR"/>
    <property type="match status" value="1"/>
</dbReference>
<dbReference type="PANTHER" id="PTHR30055:SF234">
    <property type="entry name" value="HTH-TYPE TRANSCRIPTIONAL REGULATOR BETI"/>
    <property type="match status" value="1"/>
</dbReference>
<evidence type="ECO:0000256" key="1">
    <source>
        <dbReference type="ARBA" id="ARBA00023015"/>
    </source>
</evidence>
<evidence type="ECO:0000256" key="5">
    <source>
        <dbReference type="SAM" id="MobiDB-lite"/>
    </source>
</evidence>
<dbReference type="InterPro" id="IPR023772">
    <property type="entry name" value="DNA-bd_HTH_TetR-type_CS"/>
</dbReference>
<dbReference type="SUPFAM" id="SSF46689">
    <property type="entry name" value="Homeodomain-like"/>
    <property type="match status" value="1"/>
</dbReference>
<evidence type="ECO:0000313" key="8">
    <source>
        <dbReference type="Proteomes" id="UP000640531"/>
    </source>
</evidence>
<evidence type="ECO:0000256" key="2">
    <source>
        <dbReference type="ARBA" id="ARBA00023125"/>
    </source>
</evidence>
<name>A0ABR8FPF8_9NOST</name>
<feature type="region of interest" description="Disordered" evidence="5">
    <location>
        <begin position="226"/>
        <end position="245"/>
    </location>
</feature>
<protein>
    <submittedName>
        <fullName evidence="7">TetR/AcrR family transcriptional regulator</fullName>
    </submittedName>
</protein>
<dbReference type="PROSITE" id="PS50977">
    <property type="entry name" value="HTH_TETR_2"/>
    <property type="match status" value="1"/>
</dbReference>
<dbReference type="Gene3D" id="1.10.357.10">
    <property type="entry name" value="Tetracycline Repressor, domain 2"/>
    <property type="match status" value="1"/>
</dbReference>
<dbReference type="InterPro" id="IPR009057">
    <property type="entry name" value="Homeodomain-like_sf"/>
</dbReference>
<dbReference type="InterPro" id="IPR039536">
    <property type="entry name" value="TetR_C_Proteobacteria"/>
</dbReference>
<dbReference type="Pfam" id="PF14246">
    <property type="entry name" value="TetR_C_7"/>
    <property type="match status" value="1"/>
</dbReference>
<proteinExistence type="predicted"/>
<dbReference type="InterPro" id="IPR050109">
    <property type="entry name" value="HTH-type_TetR-like_transc_reg"/>
</dbReference>
<organism evidence="7 8">
    <name type="scientific">Anabaena lutea FACHB-196</name>
    <dbReference type="NCBI Taxonomy" id="2692881"/>
    <lineage>
        <taxon>Bacteria</taxon>
        <taxon>Bacillati</taxon>
        <taxon>Cyanobacteriota</taxon>
        <taxon>Cyanophyceae</taxon>
        <taxon>Nostocales</taxon>
        <taxon>Nostocaceae</taxon>
        <taxon>Anabaena</taxon>
    </lineage>
</organism>
<keyword evidence="3" id="KW-0804">Transcription</keyword>
<feature type="DNA-binding region" description="H-T-H motif" evidence="4">
    <location>
        <begin position="51"/>
        <end position="70"/>
    </location>
</feature>
<keyword evidence="2 4" id="KW-0238">DNA-binding</keyword>
<comment type="caution">
    <text evidence="7">The sequence shown here is derived from an EMBL/GenBank/DDBJ whole genome shotgun (WGS) entry which is preliminary data.</text>
</comment>
<dbReference type="PRINTS" id="PR00455">
    <property type="entry name" value="HTHTETR"/>
</dbReference>
<evidence type="ECO:0000256" key="3">
    <source>
        <dbReference type="ARBA" id="ARBA00023163"/>
    </source>
</evidence>
<evidence type="ECO:0000256" key="4">
    <source>
        <dbReference type="PROSITE-ProRule" id="PRU00335"/>
    </source>
</evidence>
<dbReference type="Pfam" id="PF00440">
    <property type="entry name" value="TetR_N"/>
    <property type="match status" value="1"/>
</dbReference>
<feature type="domain" description="HTH tetR-type" evidence="6">
    <location>
        <begin position="28"/>
        <end position="88"/>
    </location>
</feature>
<evidence type="ECO:0000313" key="7">
    <source>
        <dbReference type="EMBL" id="MBD2570611.1"/>
    </source>
</evidence>
<evidence type="ECO:0000259" key="6">
    <source>
        <dbReference type="PROSITE" id="PS50977"/>
    </source>
</evidence>
<gene>
    <name evidence="7" type="ORF">H6G59_22480</name>
</gene>
<feature type="compositionally biased region" description="Basic residues" evidence="5">
    <location>
        <begin position="230"/>
        <end position="242"/>
    </location>
</feature>
<keyword evidence="1" id="KW-0805">Transcription regulation</keyword>
<dbReference type="RefSeq" id="WP_190718800.1">
    <property type="nucleotide sequence ID" value="NZ_JACJST010000027.1"/>
</dbReference>
<dbReference type="EMBL" id="JACJST010000027">
    <property type="protein sequence ID" value="MBD2570611.1"/>
    <property type="molecule type" value="Genomic_DNA"/>
</dbReference>
<dbReference type="Proteomes" id="UP000640531">
    <property type="component" value="Unassembled WGS sequence"/>
</dbReference>
<accession>A0ABR8FPF8</accession>
<dbReference type="InterPro" id="IPR001647">
    <property type="entry name" value="HTH_TetR"/>
</dbReference>
<dbReference type="PROSITE" id="PS01081">
    <property type="entry name" value="HTH_TETR_1"/>
    <property type="match status" value="1"/>
</dbReference>
<keyword evidence="8" id="KW-1185">Reference proteome</keyword>